<name>F2U854_SALR5</name>
<dbReference type="RefSeq" id="XP_004994781.1">
    <property type="nucleotide sequence ID" value="XM_004994724.1"/>
</dbReference>
<accession>F2U854</accession>
<dbReference type="EMBL" id="GL832964">
    <property type="protein sequence ID" value="EGD72959.1"/>
    <property type="molecule type" value="Genomic_DNA"/>
</dbReference>
<protein>
    <recommendedName>
        <fullName evidence="1">Smr domain-containing protein</fullName>
    </recommendedName>
</protein>
<dbReference type="InParanoid" id="F2U854"/>
<reference evidence="2" key="1">
    <citation type="submission" date="2009-08" db="EMBL/GenBank/DDBJ databases">
        <title>Annotation of Salpingoeca rosetta.</title>
        <authorList>
            <consortium name="The Broad Institute Genome Sequencing Platform"/>
            <person name="Russ C."/>
            <person name="Cuomo C."/>
            <person name="Burger G."/>
            <person name="Gray M.W."/>
            <person name="Holland P.W.H."/>
            <person name="King N."/>
            <person name="Lang F.B.F."/>
            <person name="Roger A.J."/>
            <person name="Ruiz-Trillo I."/>
            <person name="Young S.K."/>
            <person name="Zeng Q."/>
            <person name="Gargeya S."/>
            <person name="Alvarado L."/>
            <person name="Berlin A."/>
            <person name="Chapman S.B."/>
            <person name="Chen Z."/>
            <person name="Freedman E."/>
            <person name="Gellesch M."/>
            <person name="Goldberg J."/>
            <person name="Griggs A."/>
            <person name="Gujja S."/>
            <person name="Heilman E."/>
            <person name="Heiman D."/>
            <person name="Howarth C."/>
            <person name="Mehta T."/>
            <person name="Neiman D."/>
            <person name="Pearson M."/>
            <person name="Roberts A."/>
            <person name="Saif S."/>
            <person name="Shea T."/>
            <person name="Shenoy N."/>
            <person name="Sisk P."/>
            <person name="Stolte C."/>
            <person name="Sykes S."/>
            <person name="White J."/>
            <person name="Yandava C."/>
            <person name="Haas B."/>
            <person name="Nusbaum C."/>
            <person name="Birren B."/>
        </authorList>
    </citation>
    <scope>NUCLEOTIDE SEQUENCE [LARGE SCALE GENOMIC DNA]</scope>
    <source>
        <strain evidence="2">ATCC 50818</strain>
    </source>
</reference>
<dbReference type="Gene3D" id="3.30.1370.110">
    <property type="match status" value="1"/>
</dbReference>
<evidence type="ECO:0000313" key="2">
    <source>
        <dbReference type="EMBL" id="EGD72959.1"/>
    </source>
</evidence>
<dbReference type="InterPro" id="IPR002625">
    <property type="entry name" value="Smr_dom"/>
</dbReference>
<dbReference type="KEGG" id="sre:PTSG_04690"/>
<evidence type="ECO:0000313" key="3">
    <source>
        <dbReference type="Proteomes" id="UP000007799"/>
    </source>
</evidence>
<dbReference type="GeneID" id="16075362"/>
<dbReference type="InterPro" id="IPR036063">
    <property type="entry name" value="Smr_dom_sf"/>
</dbReference>
<gene>
    <name evidence="2" type="ORF">PTSG_04690</name>
</gene>
<feature type="domain" description="Smr" evidence="1">
    <location>
        <begin position="9"/>
        <end position="89"/>
    </location>
</feature>
<evidence type="ECO:0000259" key="1">
    <source>
        <dbReference type="SMART" id="SM00463"/>
    </source>
</evidence>
<organism evidence="3">
    <name type="scientific">Salpingoeca rosetta (strain ATCC 50818 / BSB-021)</name>
    <dbReference type="NCBI Taxonomy" id="946362"/>
    <lineage>
        <taxon>Eukaryota</taxon>
        <taxon>Choanoflagellata</taxon>
        <taxon>Craspedida</taxon>
        <taxon>Salpingoecidae</taxon>
        <taxon>Salpingoeca</taxon>
    </lineage>
</organism>
<proteinExistence type="predicted"/>
<dbReference type="SUPFAM" id="SSF160443">
    <property type="entry name" value="SMR domain-like"/>
    <property type="match status" value="1"/>
</dbReference>
<dbReference type="AlphaFoldDB" id="F2U854"/>
<keyword evidence="3" id="KW-1185">Reference proteome</keyword>
<sequence length="93" mass="10219">MRNSAGLPQYTYDLHGLCVTAAVREVRVLIAEANARRRTGVKAPCSYCFVTGSGQYGNDSRIKAVLKNYCTGSGLRYEDVDGATIKIIARPYR</sequence>
<dbReference type="Proteomes" id="UP000007799">
    <property type="component" value="Unassembled WGS sequence"/>
</dbReference>
<dbReference type="SMART" id="SM00463">
    <property type="entry name" value="SMR"/>
    <property type="match status" value="1"/>
</dbReference>